<reference evidence="6 7" key="1">
    <citation type="submission" date="2018-09" db="EMBL/GenBank/DDBJ databases">
        <title>A high-quality reference genome of wild soybean provides a powerful tool to mine soybean genomes.</title>
        <authorList>
            <person name="Xie M."/>
            <person name="Chung C.Y.L."/>
            <person name="Li M.-W."/>
            <person name="Wong F.-L."/>
            <person name="Chan T.-F."/>
            <person name="Lam H.-M."/>
        </authorList>
    </citation>
    <scope>NUCLEOTIDE SEQUENCE [LARGE SCALE GENOMIC DNA]</scope>
    <source>
        <strain evidence="7">cv. W05</strain>
        <tissue evidence="6">Hypocotyl of etiolated seedlings</tissue>
    </source>
</reference>
<evidence type="ECO:0000313" key="6">
    <source>
        <dbReference type="EMBL" id="RZB70431.1"/>
    </source>
</evidence>
<evidence type="ECO:0000256" key="1">
    <source>
        <dbReference type="ARBA" id="ARBA00009053"/>
    </source>
</evidence>
<dbReference type="Pfam" id="PF00808">
    <property type="entry name" value="CBFD_NFYB_HMF"/>
    <property type="match status" value="1"/>
</dbReference>
<evidence type="ECO:0000259" key="5">
    <source>
        <dbReference type="Pfam" id="PF00808"/>
    </source>
</evidence>
<dbReference type="SUPFAM" id="SSF47113">
    <property type="entry name" value="Histone-fold"/>
    <property type="match status" value="1"/>
</dbReference>
<dbReference type="GO" id="GO:0000978">
    <property type="term" value="F:RNA polymerase II cis-regulatory region sequence-specific DNA binding"/>
    <property type="evidence" value="ECO:0007669"/>
    <property type="project" value="TreeGrafter"/>
</dbReference>
<dbReference type="InterPro" id="IPR027113">
    <property type="entry name" value="Transc_fact_NFYB/HAP3"/>
</dbReference>
<dbReference type="PANTHER" id="PTHR11064:SF171">
    <property type="entry name" value="NUCLEAR TRANSCRIPTION FACTOR Y SUBUNIT B-2"/>
    <property type="match status" value="1"/>
</dbReference>
<proteinExistence type="inferred from homology"/>
<keyword evidence="3" id="KW-0804">Transcription</keyword>
<evidence type="ECO:0000256" key="4">
    <source>
        <dbReference type="SAM" id="MobiDB-lite"/>
    </source>
</evidence>
<dbReference type="Gene3D" id="1.10.20.10">
    <property type="entry name" value="Histone, subunit A"/>
    <property type="match status" value="1"/>
</dbReference>
<dbReference type="CDD" id="cd22907">
    <property type="entry name" value="HFD_NFYB"/>
    <property type="match status" value="1"/>
</dbReference>
<feature type="compositionally biased region" description="Basic and acidic residues" evidence="4">
    <location>
        <begin position="14"/>
        <end position="23"/>
    </location>
</feature>
<keyword evidence="7" id="KW-1185">Reference proteome</keyword>
<dbReference type="GO" id="GO:0046982">
    <property type="term" value="F:protein heterodimerization activity"/>
    <property type="evidence" value="ECO:0007669"/>
    <property type="project" value="InterPro"/>
</dbReference>
<protein>
    <submittedName>
        <fullName evidence="6">Nuclear transcription factor Y subunit B-8</fullName>
    </submittedName>
</protein>
<dbReference type="InterPro" id="IPR009072">
    <property type="entry name" value="Histone-fold"/>
</dbReference>
<comment type="caution">
    <text evidence="6">The sequence shown here is derived from an EMBL/GenBank/DDBJ whole genome shotgun (WGS) entry which is preliminary data.</text>
</comment>
<comment type="similarity">
    <text evidence="1">Belongs to the NFYB/HAP3 subunit family.</text>
</comment>
<organism evidence="6 7">
    <name type="scientific">Glycine soja</name>
    <name type="common">Wild soybean</name>
    <dbReference type="NCBI Taxonomy" id="3848"/>
    <lineage>
        <taxon>Eukaryota</taxon>
        <taxon>Viridiplantae</taxon>
        <taxon>Streptophyta</taxon>
        <taxon>Embryophyta</taxon>
        <taxon>Tracheophyta</taxon>
        <taxon>Spermatophyta</taxon>
        <taxon>Magnoliopsida</taxon>
        <taxon>eudicotyledons</taxon>
        <taxon>Gunneridae</taxon>
        <taxon>Pentapetalae</taxon>
        <taxon>rosids</taxon>
        <taxon>fabids</taxon>
        <taxon>Fabales</taxon>
        <taxon>Fabaceae</taxon>
        <taxon>Papilionoideae</taxon>
        <taxon>50 kb inversion clade</taxon>
        <taxon>NPAAA clade</taxon>
        <taxon>indigoferoid/millettioid clade</taxon>
        <taxon>Phaseoleae</taxon>
        <taxon>Glycine</taxon>
        <taxon>Glycine subgen. Soja</taxon>
    </lineage>
</organism>
<feature type="domain" description="Transcription factor CBF/NF-Y/archaeal histone" evidence="5">
    <location>
        <begin position="33"/>
        <end position="90"/>
    </location>
</feature>
<dbReference type="EMBL" id="QZWG01000013">
    <property type="protein sequence ID" value="RZB70431.1"/>
    <property type="molecule type" value="Genomic_DNA"/>
</dbReference>
<keyword evidence="2" id="KW-0805">Transcription regulation</keyword>
<sequence length="113" mass="12773">MFNAPASPCGSGRGNHESSEHSPRSYFREQDCFLPIANISCIMKKMLPSNMKIAKDAKETLQECVSKFISFVTCEVSDKCQGEKRKTINDDCNRTVTVLKKEEGAFIMLFFHL</sequence>
<dbReference type="AlphaFoldDB" id="A0A445H9W7"/>
<evidence type="ECO:0000313" key="7">
    <source>
        <dbReference type="Proteomes" id="UP000289340"/>
    </source>
</evidence>
<evidence type="ECO:0000256" key="2">
    <source>
        <dbReference type="ARBA" id="ARBA00023015"/>
    </source>
</evidence>
<feature type="region of interest" description="Disordered" evidence="4">
    <location>
        <begin position="1"/>
        <end position="23"/>
    </location>
</feature>
<dbReference type="GO" id="GO:0001228">
    <property type="term" value="F:DNA-binding transcription activator activity, RNA polymerase II-specific"/>
    <property type="evidence" value="ECO:0007669"/>
    <property type="project" value="InterPro"/>
</dbReference>
<name>A0A445H9W7_GLYSO</name>
<dbReference type="InterPro" id="IPR003958">
    <property type="entry name" value="CBFA_NFYB_domain"/>
</dbReference>
<dbReference type="PANTHER" id="PTHR11064">
    <property type="entry name" value="CCAAT-BINDING TRANSCRIPTION FACTOR-RELATED"/>
    <property type="match status" value="1"/>
</dbReference>
<dbReference type="Proteomes" id="UP000289340">
    <property type="component" value="Chromosome 13"/>
</dbReference>
<accession>A0A445H9W7</accession>
<gene>
    <name evidence="6" type="ORF">D0Y65_035418</name>
</gene>
<dbReference type="GO" id="GO:0016602">
    <property type="term" value="C:CCAAT-binding factor complex"/>
    <property type="evidence" value="ECO:0007669"/>
    <property type="project" value="InterPro"/>
</dbReference>
<evidence type="ECO:0000256" key="3">
    <source>
        <dbReference type="ARBA" id="ARBA00023163"/>
    </source>
</evidence>